<name>A0A6J7F1I1_9ZZZZ</name>
<dbReference type="GO" id="GO:0004642">
    <property type="term" value="F:phosphoribosylformylglycinamidine synthase activity"/>
    <property type="evidence" value="ECO:0007669"/>
    <property type="project" value="InterPro"/>
</dbReference>
<organism evidence="2">
    <name type="scientific">freshwater metagenome</name>
    <dbReference type="NCBI Taxonomy" id="449393"/>
    <lineage>
        <taxon>unclassified sequences</taxon>
        <taxon>metagenomes</taxon>
        <taxon>ecological metagenomes</taxon>
    </lineage>
</organism>
<dbReference type="Gene3D" id="3.90.650.10">
    <property type="entry name" value="PurM-like C-terminal domain"/>
    <property type="match status" value="1"/>
</dbReference>
<accession>A0A6J7F1I1</accession>
<protein>
    <submittedName>
        <fullName evidence="2">Unannotated protein</fullName>
    </submittedName>
</protein>
<dbReference type="InterPro" id="IPR010918">
    <property type="entry name" value="PurM-like_C_dom"/>
</dbReference>
<dbReference type="Pfam" id="PF02769">
    <property type="entry name" value="AIRS_C"/>
    <property type="match status" value="1"/>
</dbReference>
<dbReference type="PANTHER" id="PTHR43555">
    <property type="entry name" value="PHOSPHORIBOSYLFORMYLGLYCINAMIDINE SYNTHASE SUBUNIT PURL"/>
    <property type="match status" value="1"/>
</dbReference>
<evidence type="ECO:0000313" key="2">
    <source>
        <dbReference type="EMBL" id="CAB4885383.1"/>
    </source>
</evidence>
<dbReference type="EMBL" id="CAFBLY010000082">
    <property type="protein sequence ID" value="CAB4885383.1"/>
    <property type="molecule type" value="Genomic_DNA"/>
</dbReference>
<dbReference type="InterPro" id="IPR036676">
    <property type="entry name" value="PurM-like_C_sf"/>
</dbReference>
<reference evidence="2" key="1">
    <citation type="submission" date="2020-05" db="EMBL/GenBank/DDBJ databases">
        <authorList>
            <person name="Chiriac C."/>
            <person name="Salcher M."/>
            <person name="Ghai R."/>
            <person name="Kavagutti S V."/>
        </authorList>
    </citation>
    <scope>NUCLEOTIDE SEQUENCE</scope>
</reference>
<dbReference type="GO" id="GO:0006189">
    <property type="term" value="P:'de novo' IMP biosynthetic process"/>
    <property type="evidence" value="ECO:0007669"/>
    <property type="project" value="InterPro"/>
</dbReference>
<dbReference type="PANTHER" id="PTHR43555:SF1">
    <property type="entry name" value="PHOSPHORIBOSYLFORMYLGLYCINAMIDINE SYNTHASE SUBUNIT PURL"/>
    <property type="match status" value="1"/>
</dbReference>
<gene>
    <name evidence="2" type="ORF">UFOPK3480_00905</name>
</gene>
<sequence>MSFDRVGLELYLLGETGEDFAGSEWAFIHGQRGGQAPQSDLQAAMRLNSLLVAGRTEEIFTAAHDLSQGGLSATLTEMVLRHGVGVTVKLNNPAVDLLSETPGRVVVAIDPSKKDSLLAHSAKAKIACSLIGITGGDSLTINDVVISLTELRTAHTETFPRLFG</sequence>
<evidence type="ECO:0000259" key="1">
    <source>
        <dbReference type="Pfam" id="PF02769"/>
    </source>
</evidence>
<dbReference type="SUPFAM" id="SSF56042">
    <property type="entry name" value="PurM C-terminal domain-like"/>
    <property type="match status" value="1"/>
</dbReference>
<feature type="domain" description="PurM-like C-terminal" evidence="1">
    <location>
        <begin position="5"/>
        <end position="137"/>
    </location>
</feature>
<proteinExistence type="predicted"/>
<dbReference type="AlphaFoldDB" id="A0A6J7F1I1"/>
<dbReference type="InterPro" id="IPR010074">
    <property type="entry name" value="PRibForGlyAmidine_synth_PurL"/>
</dbReference>